<dbReference type="AlphaFoldDB" id="A0A1X1FCB4"/>
<evidence type="ECO:0000313" key="1">
    <source>
        <dbReference type="EMBL" id="ORN26005.1"/>
    </source>
</evidence>
<sequence>MNSALLSSDKNYWETPQDFFNKLNEKYHFTFDLAASDSNAKCKSYFTETDDSLSQDWHRIGGNLFLNPPYGRELHKWVKKAYEESLLKAEGDIVMLIPARTDTSYWHDFIFGKAQIKFLRGRLKFELNGESKDAAPFPSAVVIYGEVEQ</sequence>
<keyword evidence="1" id="KW-0489">Methyltransferase</keyword>
<dbReference type="Proteomes" id="UP000193009">
    <property type="component" value="Unassembled WGS sequence"/>
</dbReference>
<comment type="caution">
    <text evidence="1">The sequence shown here is derived from an EMBL/GenBank/DDBJ whole genome shotgun (WGS) entry which is preliminary data.</text>
</comment>
<dbReference type="InterPro" id="IPR008593">
    <property type="entry name" value="Dam_MeTrfase"/>
</dbReference>
<dbReference type="OrthoDB" id="189843at2"/>
<dbReference type="GO" id="GO:0003677">
    <property type="term" value="F:DNA binding"/>
    <property type="evidence" value="ECO:0007669"/>
    <property type="project" value="InterPro"/>
</dbReference>
<accession>A0A1X1FCB4</accession>
<keyword evidence="1" id="KW-0808">Transferase</keyword>
<dbReference type="STRING" id="152331.FAM21731_02174"/>
<protein>
    <submittedName>
        <fullName evidence="1">DNA N-6-adenine-methyltransferase (Dam)</fullName>
    </submittedName>
</protein>
<proteinExistence type="predicted"/>
<dbReference type="GO" id="GO:0009007">
    <property type="term" value="F:site-specific DNA-methyltransferase (adenine-specific) activity"/>
    <property type="evidence" value="ECO:0007669"/>
    <property type="project" value="InterPro"/>
</dbReference>
<dbReference type="GO" id="GO:0032259">
    <property type="term" value="P:methylation"/>
    <property type="evidence" value="ECO:0007669"/>
    <property type="project" value="UniProtKB-KW"/>
</dbReference>
<keyword evidence="2" id="KW-1185">Reference proteome</keyword>
<dbReference type="GO" id="GO:0009307">
    <property type="term" value="P:DNA restriction-modification system"/>
    <property type="evidence" value="ECO:0007669"/>
    <property type="project" value="InterPro"/>
</dbReference>
<evidence type="ECO:0000313" key="2">
    <source>
        <dbReference type="Proteomes" id="UP000193009"/>
    </source>
</evidence>
<dbReference type="Pfam" id="PF05869">
    <property type="entry name" value="Dam"/>
    <property type="match status" value="1"/>
</dbReference>
<dbReference type="RefSeq" id="WP_084988962.1">
    <property type="nucleotide sequence ID" value="NZ_MSAU01000021.1"/>
</dbReference>
<gene>
    <name evidence="1" type="ORF">FAM23169_02149</name>
</gene>
<organism evidence="1 2">
    <name type="scientific">Lentilactobacillus parabuchneri</name>
    <dbReference type="NCBI Taxonomy" id="152331"/>
    <lineage>
        <taxon>Bacteria</taxon>
        <taxon>Bacillati</taxon>
        <taxon>Bacillota</taxon>
        <taxon>Bacilli</taxon>
        <taxon>Lactobacillales</taxon>
        <taxon>Lactobacillaceae</taxon>
        <taxon>Lentilactobacillus</taxon>
    </lineage>
</organism>
<reference evidence="1 2" key="1">
    <citation type="journal article" date="2017" name="Front. Microbiol.">
        <title>The Histidine Decarboxylase Gene Cluster of Lactobacillus parabuchneri Was Gained by Horizontal Gene Transfer and Is Mobile within the Species.</title>
        <authorList>
            <person name="Wuthrich D."/>
            <person name="Berthoud H."/>
            <person name="Wechsler D."/>
            <person name="Eugster E."/>
            <person name="Irmler S."/>
            <person name="Bruggmann R."/>
        </authorList>
    </citation>
    <scope>NUCLEOTIDE SEQUENCE [LARGE SCALE GENOMIC DNA]</scope>
    <source>
        <strain evidence="1 2">FAM23169</strain>
    </source>
</reference>
<name>A0A1X1FCB4_9LACO</name>
<dbReference type="EMBL" id="MSBD01000049">
    <property type="protein sequence ID" value="ORN26005.1"/>
    <property type="molecule type" value="Genomic_DNA"/>
</dbReference>